<evidence type="ECO:0000313" key="3">
    <source>
        <dbReference type="Proteomes" id="UP001589887"/>
    </source>
</evidence>
<dbReference type="Pfam" id="PF06259">
    <property type="entry name" value="Abhydrolase_8"/>
    <property type="match status" value="1"/>
</dbReference>
<feature type="domain" description="DUF1023" evidence="1">
    <location>
        <begin position="361"/>
        <end position="517"/>
    </location>
</feature>
<keyword evidence="3" id="KW-1185">Reference proteome</keyword>
<evidence type="ECO:0000259" key="1">
    <source>
        <dbReference type="Pfam" id="PF06259"/>
    </source>
</evidence>
<comment type="caution">
    <text evidence="2">The sequence shown here is derived from an EMBL/GenBank/DDBJ whole genome shotgun (WGS) entry which is preliminary data.</text>
</comment>
<proteinExistence type="predicted"/>
<keyword evidence="2" id="KW-0378">Hydrolase</keyword>
<dbReference type="RefSeq" id="WP_394322054.1">
    <property type="nucleotide sequence ID" value="NZ_JBHMQV010000009.1"/>
</dbReference>
<dbReference type="InterPro" id="IPR010427">
    <property type="entry name" value="DUF1023"/>
</dbReference>
<name>A0ABV6TRG5_9ACTN</name>
<protein>
    <submittedName>
        <fullName evidence="2">Alpha/beta hydrolase</fullName>
    </submittedName>
</protein>
<reference evidence="2 3" key="1">
    <citation type="submission" date="2024-09" db="EMBL/GenBank/DDBJ databases">
        <authorList>
            <person name="Sun Q."/>
            <person name="Mori K."/>
        </authorList>
    </citation>
    <scope>NUCLEOTIDE SEQUENCE [LARGE SCALE GENOMIC DNA]</scope>
    <source>
        <strain evidence="2 3">JCM 4557</strain>
    </source>
</reference>
<dbReference type="GO" id="GO:0016787">
    <property type="term" value="F:hydrolase activity"/>
    <property type="evidence" value="ECO:0007669"/>
    <property type="project" value="UniProtKB-KW"/>
</dbReference>
<accession>A0ABV6TRG5</accession>
<evidence type="ECO:0000313" key="2">
    <source>
        <dbReference type="EMBL" id="MFC0847070.1"/>
    </source>
</evidence>
<gene>
    <name evidence="2" type="ORF">ACFH04_25615</name>
</gene>
<organism evidence="2 3">
    <name type="scientific">Streptomyces noboritoensis</name>
    <dbReference type="NCBI Taxonomy" id="67337"/>
    <lineage>
        <taxon>Bacteria</taxon>
        <taxon>Bacillati</taxon>
        <taxon>Actinomycetota</taxon>
        <taxon>Actinomycetes</taxon>
        <taxon>Kitasatosporales</taxon>
        <taxon>Streptomycetaceae</taxon>
        <taxon>Streptomyces</taxon>
    </lineage>
</organism>
<dbReference type="EMBL" id="JBHMQV010000009">
    <property type="protein sequence ID" value="MFC0847070.1"/>
    <property type="molecule type" value="Genomic_DNA"/>
</dbReference>
<sequence length="631" mass="67406">MPTWQQLRDVKLSEFSDAADGWGKVSSRANAAKDRVDNEMRARIHETQKSKTAEGAVGDLGRLSRNYQYLHTECGLIRTALDGLATELAEPQRKLKQALEDAENLKFTVESDGAVKYPTTVAVTVPLAPGPGVARPGAPVPFLAGKGEGGGDPNKAKAEDIAERIAGAVRDAGEIDGRYAGVLRRLKSPAGLDVTNEMLVDAAADTKDVQKNAKFLPESNIPKGKSPADNKKWWDGLSQEERDEYATLYPAAVGALDGVPATVRDDANRMVLAETRAQVQLDRDALGPEPDRMIMTRRGGEPVMIENPEWRKWDKKRGPLDAKLKGMDAIQARFDRTGEADRAGEHPLPEAYLLGFNADGIGRAIVANGNPDTATHTSVYVPGTGTNLEGINGDIKRMETLWRASSAMADGSRVSTVTWFGYDAPQSIITDAPQSGYANEGGPILNNFLGGLRASHEGEPGHLTAVGHSYGSTVIGSAARQGTLPVDDVFVAGSPGEQVGHASEMDVKKGHVWAANADSEPFLKGIPIPFIGDDKYGGINIPFVSSDPVPEIGGWGHAPKKLDIDVLPSWIDGDGMSVVKPLTPSNPDFGANIVATDGSRGHSGYWDEGTQSLLNQARVTVGKYDKVTLEP</sequence>
<dbReference type="Proteomes" id="UP001589887">
    <property type="component" value="Unassembled WGS sequence"/>
</dbReference>